<dbReference type="AlphaFoldDB" id="A0A5B7EPG2"/>
<dbReference type="Proteomes" id="UP000324222">
    <property type="component" value="Unassembled WGS sequence"/>
</dbReference>
<proteinExistence type="predicted"/>
<organism evidence="2 3">
    <name type="scientific">Portunus trituberculatus</name>
    <name type="common">Swimming crab</name>
    <name type="synonym">Neptunus trituberculatus</name>
    <dbReference type="NCBI Taxonomy" id="210409"/>
    <lineage>
        <taxon>Eukaryota</taxon>
        <taxon>Metazoa</taxon>
        <taxon>Ecdysozoa</taxon>
        <taxon>Arthropoda</taxon>
        <taxon>Crustacea</taxon>
        <taxon>Multicrustacea</taxon>
        <taxon>Malacostraca</taxon>
        <taxon>Eumalacostraca</taxon>
        <taxon>Eucarida</taxon>
        <taxon>Decapoda</taxon>
        <taxon>Pleocyemata</taxon>
        <taxon>Brachyura</taxon>
        <taxon>Eubrachyura</taxon>
        <taxon>Portunoidea</taxon>
        <taxon>Portunidae</taxon>
        <taxon>Portuninae</taxon>
        <taxon>Portunus</taxon>
    </lineage>
</organism>
<feature type="compositionally biased region" description="Polar residues" evidence="1">
    <location>
        <begin position="169"/>
        <end position="178"/>
    </location>
</feature>
<protein>
    <submittedName>
        <fullName evidence="2">Uncharacterized protein</fullName>
    </submittedName>
</protein>
<evidence type="ECO:0000313" key="2">
    <source>
        <dbReference type="EMBL" id="MPC35188.1"/>
    </source>
</evidence>
<sequence length="178" mass="19792">MFRKHPKTRPKQCHMCHAGIRVRKAGCISFAIRHPGAARVTLGSGTPARPGRGFRPFAWLLGSFSRYTRHQFHFTKALRPNDPDELTNDWETRGVARDGYGITRCFLRRTHGRLSALVICIPDKNCYLGLCPCLHSPPKSSPPRPMEGSTMGDVPRTEREAGDKPDSLGNKQTSAGIV</sequence>
<keyword evidence="3" id="KW-1185">Reference proteome</keyword>
<comment type="caution">
    <text evidence="2">The sequence shown here is derived from an EMBL/GenBank/DDBJ whole genome shotgun (WGS) entry which is preliminary data.</text>
</comment>
<evidence type="ECO:0000256" key="1">
    <source>
        <dbReference type="SAM" id="MobiDB-lite"/>
    </source>
</evidence>
<accession>A0A5B7EPG2</accession>
<gene>
    <name evidence="2" type="ORF">E2C01_028606</name>
</gene>
<feature type="region of interest" description="Disordered" evidence="1">
    <location>
        <begin position="138"/>
        <end position="178"/>
    </location>
</feature>
<reference evidence="2 3" key="1">
    <citation type="submission" date="2019-05" db="EMBL/GenBank/DDBJ databases">
        <title>Another draft genome of Portunus trituberculatus and its Hox gene families provides insights of decapod evolution.</title>
        <authorList>
            <person name="Jeong J.-H."/>
            <person name="Song I."/>
            <person name="Kim S."/>
            <person name="Choi T."/>
            <person name="Kim D."/>
            <person name="Ryu S."/>
            <person name="Kim W."/>
        </authorList>
    </citation>
    <scope>NUCLEOTIDE SEQUENCE [LARGE SCALE GENOMIC DNA]</scope>
    <source>
        <tissue evidence="2">Muscle</tissue>
    </source>
</reference>
<dbReference type="EMBL" id="VSRR010003218">
    <property type="protein sequence ID" value="MPC35188.1"/>
    <property type="molecule type" value="Genomic_DNA"/>
</dbReference>
<evidence type="ECO:0000313" key="3">
    <source>
        <dbReference type="Proteomes" id="UP000324222"/>
    </source>
</evidence>
<name>A0A5B7EPG2_PORTR</name>
<feature type="compositionally biased region" description="Basic and acidic residues" evidence="1">
    <location>
        <begin position="155"/>
        <end position="166"/>
    </location>
</feature>